<dbReference type="HAMAP" id="MF_01080">
    <property type="entry name" value="TruB_bact"/>
    <property type="match status" value="1"/>
</dbReference>
<feature type="active site" description="Nucleophile" evidence="5">
    <location>
        <position position="49"/>
    </location>
</feature>
<dbReference type="GO" id="GO:0003723">
    <property type="term" value="F:RNA binding"/>
    <property type="evidence" value="ECO:0007669"/>
    <property type="project" value="InterPro"/>
</dbReference>
<dbReference type="RefSeq" id="WP_068810871.1">
    <property type="nucleotide sequence ID" value="NZ_BMIY01000007.1"/>
</dbReference>
<evidence type="ECO:0000313" key="9">
    <source>
        <dbReference type="EMBL" id="GFZ75869.1"/>
    </source>
</evidence>
<comment type="similarity">
    <text evidence="2 5">Belongs to the pseudouridine synthase TruB family. Type 1 subfamily.</text>
</comment>
<evidence type="ECO:0000256" key="4">
    <source>
        <dbReference type="ARBA" id="ARBA00023235"/>
    </source>
</evidence>
<dbReference type="CDD" id="cd21152">
    <property type="entry name" value="PUA_TruB_bacterial"/>
    <property type="match status" value="1"/>
</dbReference>
<dbReference type="InterPro" id="IPR036974">
    <property type="entry name" value="PUA_sf"/>
</dbReference>
<dbReference type="CDD" id="cd02573">
    <property type="entry name" value="PseudoU_synth_EcTruB"/>
    <property type="match status" value="1"/>
</dbReference>
<reference evidence="9" key="1">
    <citation type="journal article" date="2014" name="Int. J. Syst. Evol. Microbiol.">
        <title>Complete genome sequence of Corynebacterium casei LMG S-19264T (=DSM 44701T), isolated from a smear-ripened cheese.</title>
        <authorList>
            <consortium name="US DOE Joint Genome Institute (JGI-PGF)"/>
            <person name="Walter F."/>
            <person name="Albersmeier A."/>
            <person name="Kalinowski J."/>
            <person name="Ruckert C."/>
        </authorList>
    </citation>
    <scope>NUCLEOTIDE SEQUENCE</scope>
    <source>
        <strain evidence="9">CGMCC 1.15425</strain>
    </source>
</reference>
<organism evidence="9 10">
    <name type="scientific">Pseudohongiella nitratireducens</name>
    <dbReference type="NCBI Taxonomy" id="1768907"/>
    <lineage>
        <taxon>Bacteria</taxon>
        <taxon>Pseudomonadati</taxon>
        <taxon>Pseudomonadota</taxon>
        <taxon>Gammaproteobacteria</taxon>
        <taxon>Pseudomonadales</taxon>
        <taxon>Pseudohongiellaceae</taxon>
        <taxon>Pseudohongiella</taxon>
    </lineage>
</organism>
<name>A0A916VJI3_9GAMM</name>
<dbReference type="GO" id="GO:1990481">
    <property type="term" value="P:mRNA pseudouridine synthesis"/>
    <property type="evidence" value="ECO:0007669"/>
    <property type="project" value="TreeGrafter"/>
</dbReference>
<feature type="domain" description="tRNA pseudouridine synthase II TruB subfamily 1 C-terminal" evidence="7">
    <location>
        <begin position="248"/>
        <end position="305"/>
    </location>
</feature>
<dbReference type="InterPro" id="IPR014780">
    <property type="entry name" value="tRNA_psdUridine_synth_TruB"/>
</dbReference>
<dbReference type="NCBIfam" id="TIGR00431">
    <property type="entry name" value="TruB"/>
    <property type="match status" value="1"/>
</dbReference>
<dbReference type="InterPro" id="IPR015947">
    <property type="entry name" value="PUA-like_sf"/>
</dbReference>
<dbReference type="SUPFAM" id="SSF88697">
    <property type="entry name" value="PUA domain-like"/>
    <property type="match status" value="1"/>
</dbReference>
<sequence>MSAGRKRKGRPVDGILLLDKPQGLTSNGALQRVKRILQAAKAGHTGALDPLATGVLPLCFGEATKVSQYLLESDKGYQTDIRFGIRTDTADAEGEVIAERPTDDLDETKVVNALSQFRGHIKQLPPMYSALKHKGQPLYKLAREGKEVERKPRPVTIHELELVAFEGDTATLNIRCSKGTYVRTIADDLGEALGCGAHVTRLRRTLAGSFQLEDCITLAELEALAEQQGSDAVEALLKPADLAICDWPAVNLPAASAGFVKHGQAVMVTGLPEPGTLVRLYNEENRFFGIGEALDDGRVSPRRLVKEQPR</sequence>
<dbReference type="InterPro" id="IPR032819">
    <property type="entry name" value="TruB_C"/>
</dbReference>
<protein>
    <recommendedName>
        <fullName evidence="5">tRNA pseudouridine synthase B</fullName>
        <ecNumber evidence="5">5.4.99.25</ecNumber>
    </recommendedName>
    <alternativeName>
        <fullName evidence="5">tRNA pseudouridine(55) synthase</fullName>
        <shortName evidence="5">Psi55 synthase</shortName>
    </alternativeName>
    <alternativeName>
        <fullName evidence="5">tRNA pseudouridylate synthase</fullName>
    </alternativeName>
    <alternativeName>
        <fullName evidence="5">tRNA-uridine isomerase</fullName>
    </alternativeName>
</protein>
<dbReference type="SUPFAM" id="SSF55120">
    <property type="entry name" value="Pseudouridine synthase"/>
    <property type="match status" value="1"/>
</dbReference>
<dbReference type="Pfam" id="PF01509">
    <property type="entry name" value="TruB_N"/>
    <property type="match status" value="1"/>
</dbReference>
<evidence type="ECO:0000259" key="8">
    <source>
        <dbReference type="Pfam" id="PF16198"/>
    </source>
</evidence>
<dbReference type="Proteomes" id="UP000627715">
    <property type="component" value="Unassembled WGS sequence"/>
</dbReference>
<evidence type="ECO:0000313" key="10">
    <source>
        <dbReference type="Proteomes" id="UP000627715"/>
    </source>
</evidence>
<dbReference type="EMBL" id="BMIY01000007">
    <property type="protein sequence ID" value="GFZ75869.1"/>
    <property type="molecule type" value="Genomic_DNA"/>
</dbReference>
<accession>A0A916VJI3</accession>
<gene>
    <name evidence="5 9" type="primary">truB</name>
    <name evidence="9" type="ORF">GCM10011403_18190</name>
</gene>
<keyword evidence="10" id="KW-1185">Reference proteome</keyword>
<dbReference type="PANTHER" id="PTHR13767:SF2">
    <property type="entry name" value="PSEUDOURIDYLATE SYNTHASE TRUB1"/>
    <property type="match status" value="1"/>
</dbReference>
<dbReference type="GO" id="GO:0160148">
    <property type="term" value="F:tRNA pseudouridine(55) synthase activity"/>
    <property type="evidence" value="ECO:0007669"/>
    <property type="project" value="UniProtKB-EC"/>
</dbReference>
<dbReference type="FunFam" id="2.30.130.10:FF:000012">
    <property type="entry name" value="tRNA pseudouridine synthase B"/>
    <property type="match status" value="1"/>
</dbReference>
<comment type="function">
    <text evidence="5">Responsible for synthesis of pseudouridine from uracil-55 in the psi GC loop of transfer RNAs.</text>
</comment>
<dbReference type="GO" id="GO:0031119">
    <property type="term" value="P:tRNA pseudouridine synthesis"/>
    <property type="evidence" value="ECO:0007669"/>
    <property type="project" value="UniProtKB-UniRule"/>
</dbReference>
<dbReference type="InterPro" id="IPR002501">
    <property type="entry name" value="PsdUridine_synth_N"/>
</dbReference>
<dbReference type="InterPro" id="IPR015240">
    <property type="entry name" value="tRNA_sdUridine_synth_fam1_C"/>
</dbReference>
<dbReference type="Gene3D" id="2.30.130.10">
    <property type="entry name" value="PUA domain"/>
    <property type="match status" value="1"/>
</dbReference>
<evidence type="ECO:0000256" key="1">
    <source>
        <dbReference type="ARBA" id="ARBA00000385"/>
    </source>
</evidence>
<dbReference type="Pfam" id="PF09157">
    <property type="entry name" value="TruB-C_2"/>
    <property type="match status" value="1"/>
</dbReference>
<reference evidence="9" key="2">
    <citation type="submission" date="2020-09" db="EMBL/GenBank/DDBJ databases">
        <authorList>
            <person name="Sun Q."/>
            <person name="Zhou Y."/>
        </authorList>
    </citation>
    <scope>NUCLEOTIDE SEQUENCE</scope>
    <source>
        <strain evidence="9">CGMCC 1.15425</strain>
    </source>
</reference>
<dbReference type="EC" id="5.4.99.25" evidence="5"/>
<keyword evidence="3 5" id="KW-0819">tRNA processing</keyword>
<dbReference type="FunFam" id="3.30.2350.10:FF:000011">
    <property type="entry name" value="tRNA pseudouridine synthase B"/>
    <property type="match status" value="1"/>
</dbReference>
<comment type="caution">
    <text evidence="9">The sequence shown here is derived from an EMBL/GenBank/DDBJ whole genome shotgun (WGS) entry which is preliminary data.</text>
</comment>
<evidence type="ECO:0000259" key="6">
    <source>
        <dbReference type="Pfam" id="PF01509"/>
    </source>
</evidence>
<evidence type="ECO:0000256" key="5">
    <source>
        <dbReference type="HAMAP-Rule" id="MF_01080"/>
    </source>
</evidence>
<evidence type="ECO:0000256" key="2">
    <source>
        <dbReference type="ARBA" id="ARBA00005642"/>
    </source>
</evidence>
<keyword evidence="4 5" id="KW-0413">Isomerase</keyword>
<dbReference type="Pfam" id="PF16198">
    <property type="entry name" value="TruB_C_2"/>
    <property type="match status" value="1"/>
</dbReference>
<dbReference type="Gene3D" id="3.30.2350.10">
    <property type="entry name" value="Pseudouridine synthase"/>
    <property type="match status" value="1"/>
</dbReference>
<comment type="catalytic activity">
    <reaction evidence="1 5">
        <text>uridine(55) in tRNA = pseudouridine(55) in tRNA</text>
        <dbReference type="Rhea" id="RHEA:42532"/>
        <dbReference type="Rhea" id="RHEA-COMP:10101"/>
        <dbReference type="Rhea" id="RHEA-COMP:10102"/>
        <dbReference type="ChEBI" id="CHEBI:65314"/>
        <dbReference type="ChEBI" id="CHEBI:65315"/>
        <dbReference type="EC" id="5.4.99.25"/>
    </reaction>
</comment>
<evidence type="ECO:0000259" key="7">
    <source>
        <dbReference type="Pfam" id="PF09157"/>
    </source>
</evidence>
<dbReference type="InterPro" id="IPR020103">
    <property type="entry name" value="PsdUridine_synth_cat_dom_sf"/>
</dbReference>
<dbReference type="PANTHER" id="PTHR13767">
    <property type="entry name" value="TRNA-PSEUDOURIDINE SYNTHASE"/>
    <property type="match status" value="1"/>
</dbReference>
<feature type="domain" description="Pseudouridine synthase II N-terminal" evidence="6">
    <location>
        <begin position="34"/>
        <end position="182"/>
    </location>
</feature>
<dbReference type="AlphaFoldDB" id="A0A916VJI3"/>
<proteinExistence type="inferred from homology"/>
<feature type="domain" description="tRNA pseudouridylate synthase B C-terminal" evidence="8">
    <location>
        <begin position="183"/>
        <end position="243"/>
    </location>
</feature>
<evidence type="ECO:0000256" key="3">
    <source>
        <dbReference type="ARBA" id="ARBA00022694"/>
    </source>
</evidence>